<dbReference type="Proteomes" id="UP000675554">
    <property type="component" value="Unassembled WGS sequence"/>
</dbReference>
<dbReference type="PANTHER" id="PTHR43775">
    <property type="entry name" value="FATTY ACID SYNTHASE"/>
    <property type="match status" value="1"/>
</dbReference>
<organism evidence="4 5">
    <name type="scientific">Streptomyces daliensis</name>
    <dbReference type="NCBI Taxonomy" id="299421"/>
    <lineage>
        <taxon>Bacteria</taxon>
        <taxon>Bacillati</taxon>
        <taxon>Actinomycetota</taxon>
        <taxon>Actinomycetes</taxon>
        <taxon>Kitasatosporales</taxon>
        <taxon>Streptomycetaceae</taxon>
        <taxon>Streptomyces</taxon>
    </lineage>
</organism>
<dbReference type="AlphaFoldDB" id="A0A8T4J6K5"/>
<dbReference type="GO" id="GO:0005886">
    <property type="term" value="C:plasma membrane"/>
    <property type="evidence" value="ECO:0007669"/>
    <property type="project" value="TreeGrafter"/>
</dbReference>
<dbReference type="GO" id="GO:0071770">
    <property type="term" value="P:DIM/DIP cell wall layer assembly"/>
    <property type="evidence" value="ECO:0007669"/>
    <property type="project" value="TreeGrafter"/>
</dbReference>
<dbReference type="Gene3D" id="3.40.47.10">
    <property type="match status" value="1"/>
</dbReference>
<dbReference type="GO" id="GO:0004312">
    <property type="term" value="F:fatty acid synthase activity"/>
    <property type="evidence" value="ECO:0007669"/>
    <property type="project" value="TreeGrafter"/>
</dbReference>
<feature type="domain" description="Ketosynthase family 3 (KS3)" evidence="3">
    <location>
        <begin position="1"/>
        <end position="101"/>
    </location>
</feature>
<dbReference type="InterPro" id="IPR016039">
    <property type="entry name" value="Thiolase-like"/>
</dbReference>
<keyword evidence="1" id="KW-0596">Phosphopantetheine</keyword>
<dbReference type="PROSITE" id="PS52004">
    <property type="entry name" value="KS3_2"/>
    <property type="match status" value="1"/>
</dbReference>
<evidence type="ECO:0000313" key="5">
    <source>
        <dbReference type="Proteomes" id="UP000675554"/>
    </source>
</evidence>
<feature type="non-terminal residue" evidence="4">
    <location>
        <position position="1"/>
    </location>
</feature>
<sequence>AVVGMGCRFAAGINSPQEFWTFLREGREAVRELPPERWEGYDERGVGHAAVLRRTTDRGSFMEDIAGFDAPFFGISAREARLMDPQQRLALEVCWEALEHA</sequence>
<comment type="caution">
    <text evidence="4">The sequence shown here is derived from an EMBL/GenBank/DDBJ whole genome shotgun (WGS) entry which is preliminary data.</text>
</comment>
<dbReference type="GO" id="GO:0006633">
    <property type="term" value="P:fatty acid biosynthetic process"/>
    <property type="evidence" value="ECO:0007669"/>
    <property type="project" value="TreeGrafter"/>
</dbReference>
<reference evidence="4" key="1">
    <citation type="submission" date="2021-04" db="EMBL/GenBank/DDBJ databases">
        <title>Sequencing of actinobacteria type strains.</title>
        <authorList>
            <person name="Nguyen G.-S."/>
            <person name="Wentzel A."/>
        </authorList>
    </citation>
    <scope>NUCLEOTIDE SEQUENCE</scope>
    <source>
        <strain evidence="4">DSM 42095</strain>
    </source>
</reference>
<dbReference type="GO" id="GO:0005737">
    <property type="term" value="C:cytoplasm"/>
    <property type="evidence" value="ECO:0007669"/>
    <property type="project" value="TreeGrafter"/>
</dbReference>
<evidence type="ECO:0000259" key="3">
    <source>
        <dbReference type="PROSITE" id="PS52004"/>
    </source>
</evidence>
<gene>
    <name evidence="4" type="ORF">KDA82_38180</name>
</gene>
<dbReference type="InterPro" id="IPR050091">
    <property type="entry name" value="PKS_NRPS_Biosynth_Enz"/>
</dbReference>
<dbReference type="InterPro" id="IPR020841">
    <property type="entry name" value="PKS_Beta-ketoAc_synthase_dom"/>
</dbReference>
<name>A0A8T4J6K5_9ACTN</name>
<dbReference type="EMBL" id="JAGSMN010001721">
    <property type="protein sequence ID" value="MBR7678683.1"/>
    <property type="molecule type" value="Genomic_DNA"/>
</dbReference>
<feature type="non-terminal residue" evidence="4">
    <location>
        <position position="101"/>
    </location>
</feature>
<dbReference type="Pfam" id="PF00109">
    <property type="entry name" value="ketoacyl-synt"/>
    <property type="match status" value="1"/>
</dbReference>
<keyword evidence="5" id="KW-1185">Reference proteome</keyword>
<proteinExistence type="predicted"/>
<dbReference type="InterPro" id="IPR014030">
    <property type="entry name" value="Ketoacyl_synth_N"/>
</dbReference>
<accession>A0A8T4J6K5</accession>
<evidence type="ECO:0000313" key="4">
    <source>
        <dbReference type="EMBL" id="MBR7678683.1"/>
    </source>
</evidence>
<keyword evidence="2" id="KW-0597">Phosphoprotein</keyword>
<protein>
    <submittedName>
        <fullName evidence="4">Polyketide synthase</fullName>
    </submittedName>
</protein>
<dbReference type="PANTHER" id="PTHR43775:SF37">
    <property type="entry name" value="SI:DKEY-61P9.11"/>
    <property type="match status" value="1"/>
</dbReference>
<dbReference type="SUPFAM" id="SSF53901">
    <property type="entry name" value="Thiolase-like"/>
    <property type="match status" value="1"/>
</dbReference>
<evidence type="ECO:0000256" key="2">
    <source>
        <dbReference type="ARBA" id="ARBA00022553"/>
    </source>
</evidence>
<evidence type="ECO:0000256" key="1">
    <source>
        <dbReference type="ARBA" id="ARBA00022450"/>
    </source>
</evidence>